<comment type="caution">
    <text evidence="1">The sequence shown here is derived from an EMBL/GenBank/DDBJ whole genome shotgun (WGS) entry which is preliminary data.</text>
</comment>
<sequence>MPPQDRALVKDVDPESMSMNLKEGGRCVVNRDKDLTAVDFDSNVSLAEKEVVVLSIATVDFGGNVSLAEKEVAVLSTTVKI</sequence>
<accession>A0A426X8J7</accession>
<name>A0A426X8J7_ENSVE</name>
<reference evidence="1 2" key="1">
    <citation type="journal article" date="2014" name="Agronomy (Basel)">
        <title>A Draft Genome Sequence for Ensete ventricosum, the Drought-Tolerant Tree Against Hunger.</title>
        <authorList>
            <person name="Harrison J."/>
            <person name="Moore K.A."/>
            <person name="Paszkiewicz K."/>
            <person name="Jones T."/>
            <person name="Grant M."/>
            <person name="Ambacheew D."/>
            <person name="Muzemil S."/>
            <person name="Studholme D.J."/>
        </authorList>
    </citation>
    <scope>NUCLEOTIDE SEQUENCE [LARGE SCALE GENOMIC DNA]</scope>
</reference>
<organism evidence="1 2">
    <name type="scientific">Ensete ventricosum</name>
    <name type="common">Abyssinian banana</name>
    <name type="synonym">Musa ensete</name>
    <dbReference type="NCBI Taxonomy" id="4639"/>
    <lineage>
        <taxon>Eukaryota</taxon>
        <taxon>Viridiplantae</taxon>
        <taxon>Streptophyta</taxon>
        <taxon>Embryophyta</taxon>
        <taxon>Tracheophyta</taxon>
        <taxon>Spermatophyta</taxon>
        <taxon>Magnoliopsida</taxon>
        <taxon>Liliopsida</taxon>
        <taxon>Zingiberales</taxon>
        <taxon>Musaceae</taxon>
        <taxon>Ensete</taxon>
    </lineage>
</organism>
<protein>
    <submittedName>
        <fullName evidence="1">Uncharacterized protein</fullName>
    </submittedName>
</protein>
<dbReference type="AlphaFoldDB" id="A0A426X8J7"/>
<evidence type="ECO:0000313" key="2">
    <source>
        <dbReference type="Proteomes" id="UP000287651"/>
    </source>
</evidence>
<dbReference type="EMBL" id="AMZH03024517">
    <property type="protein sequence ID" value="RRT35801.1"/>
    <property type="molecule type" value="Genomic_DNA"/>
</dbReference>
<proteinExistence type="predicted"/>
<evidence type="ECO:0000313" key="1">
    <source>
        <dbReference type="EMBL" id="RRT35801.1"/>
    </source>
</evidence>
<dbReference type="Proteomes" id="UP000287651">
    <property type="component" value="Unassembled WGS sequence"/>
</dbReference>
<gene>
    <name evidence="1" type="ORF">B296_00033918</name>
</gene>